<evidence type="ECO:0000259" key="1">
    <source>
        <dbReference type="Pfam" id="PF01979"/>
    </source>
</evidence>
<dbReference type="PANTHER" id="PTHR43135">
    <property type="entry name" value="ALPHA-D-RIBOSE 1-METHYLPHOSPHONATE 5-TRIPHOSPHATE DIPHOSPHATASE"/>
    <property type="match status" value="1"/>
</dbReference>
<dbReference type="SUPFAM" id="SSF51338">
    <property type="entry name" value="Composite domain of metallo-dependent hydrolases"/>
    <property type="match status" value="2"/>
</dbReference>
<dbReference type="SUPFAM" id="SSF51556">
    <property type="entry name" value="Metallo-dependent hydrolases"/>
    <property type="match status" value="1"/>
</dbReference>
<evidence type="ECO:0000313" key="2">
    <source>
        <dbReference type="EMBL" id="TQN42978.1"/>
    </source>
</evidence>
<dbReference type="Pfam" id="PF01979">
    <property type="entry name" value="Amidohydro_1"/>
    <property type="match status" value="1"/>
</dbReference>
<dbReference type="InterPro" id="IPR057744">
    <property type="entry name" value="OTAase-like"/>
</dbReference>
<proteinExistence type="predicted"/>
<dbReference type="EMBL" id="VFQE01000001">
    <property type="protein sequence ID" value="TQN42978.1"/>
    <property type="molecule type" value="Genomic_DNA"/>
</dbReference>
<dbReference type="PANTHER" id="PTHR43135:SF3">
    <property type="entry name" value="ALPHA-D-RIBOSE 1-METHYLPHOSPHONATE 5-TRIPHOSPHATE DIPHOSPHATASE"/>
    <property type="match status" value="1"/>
</dbReference>
<dbReference type="InterPro" id="IPR011059">
    <property type="entry name" value="Metal-dep_hydrolase_composite"/>
</dbReference>
<feature type="domain" description="Amidohydrolase-related" evidence="1">
    <location>
        <begin position="51"/>
        <end position="386"/>
    </location>
</feature>
<evidence type="ECO:0000313" key="3">
    <source>
        <dbReference type="Proteomes" id="UP000319865"/>
    </source>
</evidence>
<dbReference type="RefSeq" id="WP_142025544.1">
    <property type="nucleotide sequence ID" value="NZ_VFQE01000001.1"/>
</dbReference>
<dbReference type="InterPro" id="IPR032466">
    <property type="entry name" value="Metal_Hydrolase"/>
</dbReference>
<dbReference type="Gene3D" id="2.30.40.10">
    <property type="entry name" value="Urease, subunit C, domain 1"/>
    <property type="match status" value="1"/>
</dbReference>
<reference evidence="2 3" key="1">
    <citation type="submission" date="2019-06" db="EMBL/GenBank/DDBJ databases">
        <title>Sequencing the genomes of 1000 actinobacteria strains.</title>
        <authorList>
            <person name="Klenk H.-P."/>
        </authorList>
    </citation>
    <scope>NUCLEOTIDE SEQUENCE [LARGE SCALE GENOMIC DNA]</scope>
    <source>
        <strain evidence="2 3">DSM 46837</strain>
    </source>
</reference>
<dbReference type="Proteomes" id="UP000319865">
    <property type="component" value="Unassembled WGS sequence"/>
</dbReference>
<comment type="caution">
    <text evidence="2">The sequence shown here is derived from an EMBL/GenBank/DDBJ whole genome shotgun (WGS) entry which is preliminary data.</text>
</comment>
<dbReference type="Gene3D" id="3.20.20.140">
    <property type="entry name" value="Metal-dependent hydrolases"/>
    <property type="match status" value="1"/>
</dbReference>
<dbReference type="OrthoDB" id="3514520at2"/>
<sequence>MRAYRADVAFDGERRLPGGALVLVDDGVIVGVESASSPTPDGCPVTDGAALLPGLIDTHVHLCGDSSPRALDQFAELSADQLQAVITTAEEQHLQAGVTTVRDLGDDRWAVVERSRTGDDGPTVVASGPPLTVPGGHCWSMGGVATGPEGLREAVRERVDRGAGVVKIMTSGGVLTPDTDVLACQFSLGEMRAVVDEAHGHGLPVTAHAHGLAAVELAVESGVDGIEHCSCLTHTGARLPPALAERLVEAGTYVCPTVGRVPGVAPPPHVQARLAAIGSTFEDHLVHVVELVNAGITFLAGTDAGIGPSKRHGLVPMAVADLVACGAPATEALASATGLAARACGLQRRTGRLAVGLEADLLLVDGDPLIDVTALQRPRTVVSRGREVPLPRQ</sequence>
<dbReference type="GO" id="GO:0016810">
    <property type="term" value="F:hydrolase activity, acting on carbon-nitrogen (but not peptide) bonds"/>
    <property type="evidence" value="ECO:0007669"/>
    <property type="project" value="InterPro"/>
</dbReference>
<organism evidence="2 3">
    <name type="scientific">Blastococcus colisei</name>
    <dbReference type="NCBI Taxonomy" id="1564162"/>
    <lineage>
        <taxon>Bacteria</taxon>
        <taxon>Bacillati</taxon>
        <taxon>Actinomycetota</taxon>
        <taxon>Actinomycetes</taxon>
        <taxon>Geodermatophilales</taxon>
        <taxon>Geodermatophilaceae</taxon>
        <taxon>Blastococcus</taxon>
    </lineage>
</organism>
<dbReference type="CDD" id="cd01299">
    <property type="entry name" value="Met_dep_hydrolase_A"/>
    <property type="match status" value="1"/>
</dbReference>
<gene>
    <name evidence="2" type="ORF">FHU33_2397</name>
</gene>
<dbReference type="InterPro" id="IPR006680">
    <property type="entry name" value="Amidohydro-rel"/>
</dbReference>
<dbReference type="InterPro" id="IPR051781">
    <property type="entry name" value="Metallo-dep_Hydrolase"/>
</dbReference>
<name>A0A543PFX3_9ACTN</name>
<dbReference type="AlphaFoldDB" id="A0A543PFX3"/>
<keyword evidence="2" id="KW-0378">Hydrolase</keyword>
<keyword evidence="3" id="KW-1185">Reference proteome</keyword>
<accession>A0A543PFX3</accession>
<protein>
    <submittedName>
        <fullName evidence="2">Imidazolonepropionase-like amidohydrolase</fullName>
    </submittedName>
</protein>